<dbReference type="Pfam" id="PF00293">
    <property type="entry name" value="NUDIX"/>
    <property type="match status" value="1"/>
</dbReference>
<dbReference type="PROSITE" id="PS51462">
    <property type="entry name" value="NUDIX"/>
    <property type="match status" value="1"/>
</dbReference>
<evidence type="ECO:0000256" key="1">
    <source>
        <dbReference type="ARBA" id="ARBA00022801"/>
    </source>
</evidence>
<feature type="domain" description="Nudix hydrolase" evidence="3">
    <location>
        <begin position="12"/>
        <end position="154"/>
    </location>
</feature>
<evidence type="ECO:0000313" key="4">
    <source>
        <dbReference type="EMBL" id="AKT40761.1"/>
    </source>
</evidence>
<dbReference type="PANTHER" id="PTHR43736">
    <property type="entry name" value="ADP-RIBOSE PYROPHOSPHATASE"/>
    <property type="match status" value="1"/>
</dbReference>
<proteinExistence type="inferred from homology"/>
<evidence type="ECO:0000259" key="3">
    <source>
        <dbReference type="PROSITE" id="PS51462"/>
    </source>
</evidence>
<reference evidence="4 5" key="1">
    <citation type="submission" date="2015-07" db="EMBL/GenBank/DDBJ databases">
        <title>Genome analysis of myxobacterium Chondromyces crocatus Cm c5 reveals a high potential for natural compound synthesis and the genetic basis for the loss of fruiting body formation.</title>
        <authorList>
            <person name="Zaburannyi N."/>
            <person name="Bunk B."/>
            <person name="Maier J."/>
            <person name="Overmann J."/>
            <person name="Mueller R."/>
        </authorList>
    </citation>
    <scope>NUCLEOTIDE SEQUENCE [LARGE SCALE GENOMIC DNA]</scope>
    <source>
        <strain evidence="4 5">Cm c5</strain>
    </source>
</reference>
<dbReference type="PANTHER" id="PTHR43736:SF4">
    <property type="entry name" value="SLR1690 PROTEIN"/>
    <property type="match status" value="1"/>
</dbReference>
<accession>A0A0K1EIR7</accession>
<protein>
    <recommendedName>
        <fullName evidence="3">Nudix hydrolase domain-containing protein</fullName>
    </recommendedName>
</protein>
<dbReference type="Gene3D" id="3.90.79.10">
    <property type="entry name" value="Nucleoside Triphosphate Pyrophosphohydrolase"/>
    <property type="match status" value="1"/>
</dbReference>
<dbReference type="InterPro" id="IPR020084">
    <property type="entry name" value="NUDIX_hydrolase_CS"/>
</dbReference>
<dbReference type="InterPro" id="IPR015797">
    <property type="entry name" value="NUDIX_hydrolase-like_dom_sf"/>
</dbReference>
<keyword evidence="5" id="KW-1185">Reference proteome</keyword>
<dbReference type="SUPFAM" id="SSF55811">
    <property type="entry name" value="Nudix"/>
    <property type="match status" value="1"/>
</dbReference>
<dbReference type="EMBL" id="CP012159">
    <property type="protein sequence ID" value="AKT40761.1"/>
    <property type="molecule type" value="Genomic_DNA"/>
</dbReference>
<evidence type="ECO:0000313" key="5">
    <source>
        <dbReference type="Proteomes" id="UP000067626"/>
    </source>
</evidence>
<sequence length="202" mass="21968">MSAHAESRSYPKPSLTADVVVIAPDVSASGPQPGLQVLLIRRGKDPYEGRWALPGGFCDPGESVEQAAARELEEETGLRGVHLEQVYTFSEPGRDPRGWVVSVAHLALVPPRRLGEAQAGDDAHEARWWRLEPSADLGYRLESGTERTGPLAFDHDDILQRALAHLARDVDVLASDLLDERFTDSDLARMRDLIQALGGGSG</sequence>
<dbReference type="PROSITE" id="PS00893">
    <property type="entry name" value="NUDIX_BOX"/>
    <property type="match status" value="1"/>
</dbReference>
<dbReference type="GO" id="GO:0016787">
    <property type="term" value="F:hydrolase activity"/>
    <property type="evidence" value="ECO:0007669"/>
    <property type="project" value="UniProtKB-KW"/>
</dbReference>
<dbReference type="AlphaFoldDB" id="A0A0K1EIR7"/>
<dbReference type="InterPro" id="IPR000086">
    <property type="entry name" value="NUDIX_hydrolase_dom"/>
</dbReference>
<name>A0A0K1EIR7_CHOCO</name>
<gene>
    <name evidence="4" type="ORF">CMC5_049170</name>
</gene>
<dbReference type="PRINTS" id="PR00502">
    <property type="entry name" value="NUDIXFAMILY"/>
</dbReference>
<keyword evidence="1 2" id="KW-0378">Hydrolase</keyword>
<organism evidence="4 5">
    <name type="scientific">Chondromyces crocatus</name>
    <dbReference type="NCBI Taxonomy" id="52"/>
    <lineage>
        <taxon>Bacteria</taxon>
        <taxon>Pseudomonadati</taxon>
        <taxon>Myxococcota</taxon>
        <taxon>Polyangia</taxon>
        <taxon>Polyangiales</taxon>
        <taxon>Polyangiaceae</taxon>
        <taxon>Chondromyces</taxon>
    </lineage>
</organism>
<dbReference type="KEGG" id="ccro:CMC5_049170"/>
<evidence type="ECO:0000256" key="2">
    <source>
        <dbReference type="RuleBase" id="RU003476"/>
    </source>
</evidence>
<dbReference type="RefSeq" id="WP_082362747.1">
    <property type="nucleotide sequence ID" value="NZ_CP012159.1"/>
</dbReference>
<dbReference type="CDD" id="cd18873">
    <property type="entry name" value="NUDIX_NadM_like"/>
    <property type="match status" value="1"/>
</dbReference>
<comment type="similarity">
    <text evidence="2">Belongs to the Nudix hydrolase family.</text>
</comment>
<dbReference type="Proteomes" id="UP000067626">
    <property type="component" value="Chromosome"/>
</dbReference>
<dbReference type="OrthoDB" id="9761969at2"/>
<dbReference type="STRING" id="52.CMC5_049170"/>
<dbReference type="InterPro" id="IPR020476">
    <property type="entry name" value="Nudix_hydrolase"/>
</dbReference>